<dbReference type="OrthoDB" id="10251809at2759"/>
<evidence type="ECO:0000256" key="1">
    <source>
        <dbReference type="SAM" id="MobiDB-lite"/>
    </source>
</evidence>
<dbReference type="EMBL" id="FJUX01000053">
    <property type="protein sequence ID" value="CZT01800.1"/>
    <property type="molecule type" value="Genomic_DNA"/>
</dbReference>
<protein>
    <recommendedName>
        <fullName evidence="5">Kelch repeat protein</fullName>
    </recommendedName>
</protein>
<dbReference type="AlphaFoldDB" id="A0A1E1KXG0"/>
<reference evidence="4" key="1">
    <citation type="submission" date="2016-03" db="EMBL/GenBank/DDBJ databases">
        <authorList>
            <person name="Guldener U."/>
        </authorList>
    </citation>
    <scope>NUCLEOTIDE SEQUENCE [LARGE SCALE GENOMIC DNA]</scope>
    <source>
        <strain evidence="4">04CH-RAC-A.6.1</strain>
    </source>
</reference>
<dbReference type="Gene3D" id="2.120.10.80">
    <property type="entry name" value="Kelch-type beta propeller"/>
    <property type="match status" value="1"/>
</dbReference>
<keyword evidence="4" id="KW-1185">Reference proteome</keyword>
<evidence type="ECO:0008006" key="5">
    <source>
        <dbReference type="Google" id="ProtNLM"/>
    </source>
</evidence>
<dbReference type="InterPro" id="IPR015915">
    <property type="entry name" value="Kelch-typ_b-propeller"/>
</dbReference>
<keyword evidence="2" id="KW-0472">Membrane</keyword>
<evidence type="ECO:0000313" key="3">
    <source>
        <dbReference type="EMBL" id="CZT01800.1"/>
    </source>
</evidence>
<feature type="compositionally biased region" description="Basic and acidic residues" evidence="1">
    <location>
        <begin position="455"/>
        <end position="465"/>
    </location>
</feature>
<dbReference type="Proteomes" id="UP000178912">
    <property type="component" value="Unassembled WGS sequence"/>
</dbReference>
<organism evidence="3 4">
    <name type="scientific">Rhynchosporium agropyri</name>
    <dbReference type="NCBI Taxonomy" id="914238"/>
    <lineage>
        <taxon>Eukaryota</taxon>
        <taxon>Fungi</taxon>
        <taxon>Dikarya</taxon>
        <taxon>Ascomycota</taxon>
        <taxon>Pezizomycotina</taxon>
        <taxon>Leotiomycetes</taxon>
        <taxon>Helotiales</taxon>
        <taxon>Ploettnerulaceae</taxon>
        <taxon>Rhynchosporium</taxon>
    </lineage>
</organism>
<name>A0A1E1KXG0_9HELO</name>
<feature type="region of interest" description="Disordered" evidence="1">
    <location>
        <begin position="395"/>
        <end position="422"/>
    </location>
</feature>
<sequence length="515" mass="55250">MSSIIVGDSLYIEGGEYYITGAASYADILYPPTRSIDLSKSWATSSVVINQINRTGINACERTIAKPGLFWQESTRSIIVFGGDTSNAGSNKAVCGLKVRETLGGESWYSVYGTNNPLWKTITWPRHPSFAYGPTESYALGGFTTTADSNVGSMLMSRTVMNKTTNLFEEQSDVGEFSQTGGVNQGEGHFIPSFGGLVVFIGGVAYSNGAIGSSLRSMSKIDIYNPSTQKWYSQSASGEVPSGRKTFCMTGAQGTNHSTYEIFVYGGSGLEFFSDANSDSRNVYILTLPAFRWIRAGALTAPRAGSSCQTVKNQMISYGGFDPTGTTSFERLEPWAFGIGIFDLHSLKWGINYNPNAPAYVQSTAVSEFYESNSMCPIWDDENLGSLFLSSKASNTSATSPTTSPSGTTSSTSTPETLHPSKTPVAAIAGGTVGGVAALAAVIFAWWFWRSRRSGKPDAAPRDSEPVVSGLHDTPAVNELPTERRPEMASAGYNYHKVGQNNLAPKPGEVYEVHA</sequence>
<proteinExistence type="predicted"/>
<accession>A0A1E1KXG0</accession>
<evidence type="ECO:0000256" key="2">
    <source>
        <dbReference type="SAM" id="Phobius"/>
    </source>
</evidence>
<feature type="region of interest" description="Disordered" evidence="1">
    <location>
        <begin position="455"/>
        <end position="485"/>
    </location>
</feature>
<feature type="transmembrane region" description="Helical" evidence="2">
    <location>
        <begin position="425"/>
        <end position="449"/>
    </location>
</feature>
<gene>
    <name evidence="3" type="ORF">RAG0_09240</name>
</gene>
<keyword evidence="2" id="KW-1133">Transmembrane helix</keyword>
<keyword evidence="2" id="KW-0812">Transmembrane</keyword>
<evidence type="ECO:0000313" key="4">
    <source>
        <dbReference type="Proteomes" id="UP000178912"/>
    </source>
</evidence>
<dbReference type="SUPFAM" id="SSF117281">
    <property type="entry name" value="Kelch motif"/>
    <property type="match status" value="1"/>
</dbReference>